<protein>
    <submittedName>
        <fullName evidence="2">Uncharacterized protein</fullName>
    </submittedName>
</protein>
<evidence type="ECO:0000313" key="2">
    <source>
        <dbReference type="EMBL" id="KPI94398.1"/>
    </source>
</evidence>
<evidence type="ECO:0000256" key="1">
    <source>
        <dbReference type="SAM" id="MobiDB-lite"/>
    </source>
</evidence>
<feature type="region of interest" description="Disordered" evidence="1">
    <location>
        <begin position="55"/>
        <end position="86"/>
    </location>
</feature>
<sequence>MDRASGGPPHPPAHSGFGAFCSAISDTLSCSFGPGRTAVICPMAVIYRNTRAINESPRDVQSPSVTSRARTVQVARRPPPACHGRPLALSLGATNQKHRITFLSDNLRLSPT</sequence>
<name>A0A194PN27_PAPXU</name>
<dbReference type="EMBL" id="KQ459599">
    <property type="protein sequence ID" value="KPI94398.1"/>
    <property type="molecule type" value="Genomic_DNA"/>
</dbReference>
<dbReference type="Proteomes" id="UP000053268">
    <property type="component" value="Unassembled WGS sequence"/>
</dbReference>
<proteinExistence type="predicted"/>
<reference evidence="2 3" key="1">
    <citation type="journal article" date="2015" name="Nat. Commun.">
        <title>Outbred genome sequencing and CRISPR/Cas9 gene editing in butterflies.</title>
        <authorList>
            <person name="Li X."/>
            <person name="Fan D."/>
            <person name="Zhang W."/>
            <person name="Liu G."/>
            <person name="Zhang L."/>
            <person name="Zhao L."/>
            <person name="Fang X."/>
            <person name="Chen L."/>
            <person name="Dong Y."/>
            <person name="Chen Y."/>
            <person name="Ding Y."/>
            <person name="Zhao R."/>
            <person name="Feng M."/>
            <person name="Zhu Y."/>
            <person name="Feng Y."/>
            <person name="Jiang X."/>
            <person name="Zhu D."/>
            <person name="Xiang H."/>
            <person name="Feng X."/>
            <person name="Li S."/>
            <person name="Wang J."/>
            <person name="Zhang G."/>
            <person name="Kronforst M.R."/>
            <person name="Wang W."/>
        </authorList>
    </citation>
    <scope>NUCLEOTIDE SEQUENCE [LARGE SCALE GENOMIC DNA]</scope>
    <source>
        <strain evidence="2">Ya'a_city_454_Px</strain>
        <tissue evidence="2">Whole body</tissue>
    </source>
</reference>
<keyword evidence="3" id="KW-1185">Reference proteome</keyword>
<evidence type="ECO:0000313" key="3">
    <source>
        <dbReference type="Proteomes" id="UP000053268"/>
    </source>
</evidence>
<gene>
    <name evidence="2" type="ORF">RR46_04466</name>
</gene>
<organism evidence="2 3">
    <name type="scientific">Papilio xuthus</name>
    <name type="common">Asian swallowtail butterfly</name>
    <dbReference type="NCBI Taxonomy" id="66420"/>
    <lineage>
        <taxon>Eukaryota</taxon>
        <taxon>Metazoa</taxon>
        <taxon>Ecdysozoa</taxon>
        <taxon>Arthropoda</taxon>
        <taxon>Hexapoda</taxon>
        <taxon>Insecta</taxon>
        <taxon>Pterygota</taxon>
        <taxon>Neoptera</taxon>
        <taxon>Endopterygota</taxon>
        <taxon>Lepidoptera</taxon>
        <taxon>Glossata</taxon>
        <taxon>Ditrysia</taxon>
        <taxon>Papilionoidea</taxon>
        <taxon>Papilionidae</taxon>
        <taxon>Papilioninae</taxon>
        <taxon>Papilio</taxon>
    </lineage>
</organism>
<dbReference type="AlphaFoldDB" id="A0A194PN27"/>
<feature type="compositionally biased region" description="Polar residues" evidence="1">
    <location>
        <begin position="59"/>
        <end position="70"/>
    </location>
</feature>
<accession>A0A194PN27</accession>